<dbReference type="GO" id="GO:0005886">
    <property type="term" value="C:plasma membrane"/>
    <property type="evidence" value="ECO:0007669"/>
    <property type="project" value="UniProtKB-SubCell"/>
</dbReference>
<evidence type="ECO:0000256" key="4">
    <source>
        <dbReference type="ARBA" id="ARBA00022496"/>
    </source>
</evidence>
<accession>A0A9Q5JF21</accession>
<organism evidence="11 12">
    <name type="scientific">Floricoccus penangensis</name>
    <dbReference type="NCBI Taxonomy" id="1859475"/>
    <lineage>
        <taxon>Bacteria</taxon>
        <taxon>Bacillati</taxon>
        <taxon>Bacillota</taxon>
        <taxon>Bacilli</taxon>
        <taxon>Lactobacillales</taxon>
        <taxon>Streptococcaceae</taxon>
        <taxon>Floricoccus</taxon>
    </lineage>
</organism>
<keyword evidence="6 11" id="KW-0067">ATP-binding</keyword>
<keyword evidence="3" id="KW-1003">Cell membrane</keyword>
<keyword evidence="4" id="KW-0410">Iron transport</keyword>
<dbReference type="Pfam" id="PF00005">
    <property type="entry name" value="ABC_tran"/>
    <property type="match status" value="1"/>
</dbReference>
<comment type="caution">
    <text evidence="11">The sequence shown here is derived from an EMBL/GenBank/DDBJ whole genome shotgun (WGS) entry which is preliminary data.</text>
</comment>
<evidence type="ECO:0000256" key="6">
    <source>
        <dbReference type="ARBA" id="ARBA00022840"/>
    </source>
</evidence>
<sequence>MININNLAKSIGKKEILSNIDLEIPAGKFIAFIGPNGAGKSTLLSLISRLQTFNAGEIYIDENELKSWSSKELAKKLSILKQTNAYNLKISVRDLVSFGRYPYSKGRLTSDDNAIIDKVLSQMNLNHLSQNNINELSGGQLQRVYIAMILAQDSDYILLDEPLNNLDMNHAQQIMTLLKELVAEEKKTIFIVLHDINFASAYADYIVAMKNGQIFQVGQTEKIIQESVLSDLYDMQIKVHQIEGKAFCQYFN</sequence>
<dbReference type="CDD" id="cd03214">
    <property type="entry name" value="ABC_Iron-Siderophores_B12_Hemin"/>
    <property type="match status" value="1"/>
</dbReference>
<keyword evidence="12" id="KW-1185">Reference proteome</keyword>
<dbReference type="GO" id="GO:0016887">
    <property type="term" value="F:ATP hydrolysis activity"/>
    <property type="evidence" value="ECO:0007669"/>
    <property type="project" value="InterPro"/>
</dbReference>
<dbReference type="Proteomes" id="UP000177273">
    <property type="component" value="Unassembled WGS sequence"/>
</dbReference>
<protein>
    <submittedName>
        <fullName evidence="11">Iron ABC transporter ATP-binding protein</fullName>
    </submittedName>
</protein>
<dbReference type="Gene3D" id="3.40.50.300">
    <property type="entry name" value="P-loop containing nucleotide triphosphate hydrolases"/>
    <property type="match status" value="1"/>
</dbReference>
<dbReference type="AlphaFoldDB" id="A0A9Q5JF21"/>
<dbReference type="PROSITE" id="PS50893">
    <property type="entry name" value="ABC_TRANSPORTER_2"/>
    <property type="match status" value="1"/>
</dbReference>
<evidence type="ECO:0000256" key="2">
    <source>
        <dbReference type="ARBA" id="ARBA00022448"/>
    </source>
</evidence>
<dbReference type="InterPro" id="IPR051535">
    <property type="entry name" value="Siderophore_ABC-ATPase"/>
</dbReference>
<dbReference type="InterPro" id="IPR003439">
    <property type="entry name" value="ABC_transporter-like_ATP-bd"/>
</dbReference>
<keyword evidence="5" id="KW-0547">Nucleotide-binding</keyword>
<evidence type="ECO:0000256" key="7">
    <source>
        <dbReference type="ARBA" id="ARBA00023004"/>
    </source>
</evidence>
<evidence type="ECO:0000256" key="8">
    <source>
        <dbReference type="ARBA" id="ARBA00023065"/>
    </source>
</evidence>
<reference evidence="12" key="1">
    <citation type="submission" date="2016-09" db="EMBL/GenBank/DDBJ databases">
        <title>Draft genome sequence of a novel species of the family Streptococcaceae isolated from flowers.</title>
        <authorList>
            <person name="Chuah L.-O."/>
            <person name="Yap K.-P."/>
            <person name="Thong K.L."/>
            <person name="Liong M.T."/>
            <person name="Ahmad R."/>
            <person name="Rusul G."/>
        </authorList>
    </citation>
    <scope>NUCLEOTIDE SEQUENCE [LARGE SCALE GENOMIC DNA]</scope>
    <source>
        <strain evidence="12">HibF3</strain>
    </source>
</reference>
<name>A0A9Q5JF21_9LACT</name>
<dbReference type="GO" id="GO:0005524">
    <property type="term" value="F:ATP binding"/>
    <property type="evidence" value="ECO:0007669"/>
    <property type="project" value="UniProtKB-KW"/>
</dbReference>
<evidence type="ECO:0000256" key="5">
    <source>
        <dbReference type="ARBA" id="ARBA00022741"/>
    </source>
</evidence>
<feature type="domain" description="ABC transporter" evidence="10">
    <location>
        <begin position="2"/>
        <end position="236"/>
    </location>
</feature>
<keyword evidence="7" id="KW-0408">Iron</keyword>
<dbReference type="GO" id="GO:0006826">
    <property type="term" value="P:iron ion transport"/>
    <property type="evidence" value="ECO:0007669"/>
    <property type="project" value="UniProtKB-KW"/>
</dbReference>
<gene>
    <name evidence="11" type="ORF">BG262_06240</name>
</gene>
<evidence type="ECO:0000313" key="12">
    <source>
        <dbReference type="Proteomes" id="UP000177273"/>
    </source>
</evidence>
<dbReference type="RefSeq" id="WP_070788551.1">
    <property type="nucleotide sequence ID" value="NZ_CP075561.1"/>
</dbReference>
<keyword evidence="8" id="KW-0406">Ion transport</keyword>
<dbReference type="PANTHER" id="PTHR42771:SF3">
    <property type="entry name" value="PETROBACTIN IMPORT ATP-BINDING PROTEIN YCLP"/>
    <property type="match status" value="1"/>
</dbReference>
<evidence type="ECO:0000313" key="11">
    <source>
        <dbReference type="EMBL" id="OFI46081.1"/>
    </source>
</evidence>
<dbReference type="SMART" id="SM00382">
    <property type="entry name" value="AAA"/>
    <property type="match status" value="1"/>
</dbReference>
<dbReference type="PANTHER" id="PTHR42771">
    <property type="entry name" value="IRON(3+)-HYDROXAMATE IMPORT ATP-BINDING PROTEIN FHUC"/>
    <property type="match status" value="1"/>
</dbReference>
<evidence type="ECO:0000256" key="1">
    <source>
        <dbReference type="ARBA" id="ARBA00004202"/>
    </source>
</evidence>
<evidence type="ECO:0000256" key="9">
    <source>
        <dbReference type="ARBA" id="ARBA00023136"/>
    </source>
</evidence>
<dbReference type="OrthoDB" id="9787851at2"/>
<evidence type="ECO:0000256" key="3">
    <source>
        <dbReference type="ARBA" id="ARBA00022475"/>
    </source>
</evidence>
<keyword evidence="2" id="KW-0813">Transport</keyword>
<dbReference type="InterPro" id="IPR027417">
    <property type="entry name" value="P-loop_NTPase"/>
</dbReference>
<comment type="subcellular location">
    <subcellularLocation>
        <location evidence="1">Cell membrane</location>
        <topology evidence="1">Peripheral membrane protein</topology>
    </subcellularLocation>
</comment>
<dbReference type="FunFam" id="3.40.50.300:FF:000134">
    <property type="entry name" value="Iron-enterobactin ABC transporter ATP-binding protein"/>
    <property type="match status" value="1"/>
</dbReference>
<dbReference type="InterPro" id="IPR003593">
    <property type="entry name" value="AAA+_ATPase"/>
</dbReference>
<keyword evidence="9" id="KW-0472">Membrane</keyword>
<evidence type="ECO:0000259" key="10">
    <source>
        <dbReference type="PROSITE" id="PS50893"/>
    </source>
</evidence>
<dbReference type="SUPFAM" id="SSF52540">
    <property type="entry name" value="P-loop containing nucleoside triphosphate hydrolases"/>
    <property type="match status" value="1"/>
</dbReference>
<dbReference type="EMBL" id="MKIQ01000029">
    <property type="protein sequence ID" value="OFI46081.1"/>
    <property type="molecule type" value="Genomic_DNA"/>
</dbReference>
<proteinExistence type="predicted"/>